<dbReference type="EMBL" id="KE651167">
    <property type="protein sequence ID" value="EEB08261.1"/>
    <property type="molecule type" value="Genomic_DNA"/>
</dbReference>
<dbReference type="Gene3D" id="2.100.10.30">
    <property type="entry name" value="Jacalin-like lectin domain"/>
    <property type="match status" value="1"/>
</dbReference>
<dbReference type="InterPro" id="IPR053002">
    <property type="entry name" value="Metalloproteinase_M10B"/>
</dbReference>
<accession>B6K454</accession>
<dbReference type="HOGENOM" id="CLU_009601_2_1_1"/>
<dbReference type="SUPFAM" id="SSF55486">
    <property type="entry name" value="Metalloproteases ('zincins'), catalytic domain"/>
    <property type="match status" value="1"/>
</dbReference>
<dbReference type="GeneID" id="7050135"/>
<gene>
    <name evidence="2" type="ORF">SJAG_03407</name>
</gene>
<dbReference type="AlphaFoldDB" id="B6K454"/>
<evidence type="ECO:0000313" key="3">
    <source>
        <dbReference type="Proteomes" id="UP000001744"/>
    </source>
</evidence>
<proteinExistence type="predicted"/>
<dbReference type="JaponicusDB" id="SJAG_03407"/>
<protein>
    <submittedName>
        <fullName evidence="2">Metallopeptidase</fullName>
    </submittedName>
</protein>
<dbReference type="PANTHER" id="PTHR21054:SF2">
    <property type="entry name" value="MIP04191P"/>
    <property type="match status" value="1"/>
</dbReference>
<sequence>MQQILFDNIKTGETVYHRFVLVRGRVSVERDGCITVTHNQGSFPSQSWPVNGGFYKALVHVEPGENDIEFCFNESNGNVTTKQSLKLHYQRLTNNPVVQLAFMLGRDSPATFDCPQSMKNDLDEAMRKLRCAAYLWQAFTADCMYRNGFGRRTFQLAETVQPDTLSCMSPWGTQRLTATVNVFRADKTAEEIRSVPDDDLFGIAMDTLHKNNVPQPFWFACMFLDTRYDSSSGKIRGHVALGGGAGDSHLGVFGSHSLHSFPSAIEYVVPTFSDDRLVPKYLANDANESSTVWECANIGIGAMLHEVGHSLGCPHQPDGIMLRSYTVFNRTFTTQEFKCVRTGSTGLKPVLEKDECSWHRLDMLRFLYHPSFRLPNDPVFDTNGDLTITPLKERIQVSCASGIYLLEVEYDNLTRGWKEFNPPQTMIAFSDRELREMSNAGDRAYKVRILSCNNKCEELNDISKTLSDAIAETPYGSMHKSQTFGLKGTGGQELPSLLIPPETHITHIRVYSGMALDGIELTLSNGQSLMFGNRGGSPKDVPFSGSRIVGFKIRSGAWVDGIGFIFENGNESPFYGNEQGGGSRNFLLPINSVFSGFFGSAGPFCDSIGFYYQ</sequence>
<dbReference type="InterPro" id="IPR001229">
    <property type="entry name" value="Jacalin-like_lectin_dom"/>
</dbReference>
<keyword evidence="3" id="KW-1185">Reference proteome</keyword>
<dbReference type="Pfam" id="PF01419">
    <property type="entry name" value="Jacalin"/>
    <property type="match status" value="1"/>
</dbReference>
<name>B6K454_SCHJY</name>
<dbReference type="VEuPathDB" id="FungiDB:SJAG_03407"/>
<dbReference type="RefSeq" id="XP_002174554.1">
    <property type="nucleotide sequence ID" value="XM_002174518.2"/>
</dbReference>
<dbReference type="PANTHER" id="PTHR21054">
    <property type="entry name" value="ZINC METALLOPROTEINASE-RELATED"/>
    <property type="match status" value="1"/>
</dbReference>
<organism evidence="2 3">
    <name type="scientific">Schizosaccharomyces japonicus (strain yFS275 / FY16936)</name>
    <name type="common">Fission yeast</name>
    <dbReference type="NCBI Taxonomy" id="402676"/>
    <lineage>
        <taxon>Eukaryota</taxon>
        <taxon>Fungi</taxon>
        <taxon>Dikarya</taxon>
        <taxon>Ascomycota</taxon>
        <taxon>Taphrinomycotina</taxon>
        <taxon>Schizosaccharomycetes</taxon>
        <taxon>Schizosaccharomycetales</taxon>
        <taxon>Schizosaccharomycetaceae</taxon>
        <taxon>Schizosaccharomyces</taxon>
    </lineage>
</organism>
<evidence type="ECO:0000259" key="1">
    <source>
        <dbReference type="PROSITE" id="PS51752"/>
    </source>
</evidence>
<dbReference type="eggNOG" id="KOG4525">
    <property type="taxonomic scope" value="Eukaryota"/>
</dbReference>
<dbReference type="STRING" id="402676.B6K454"/>
<reference evidence="2 3" key="1">
    <citation type="journal article" date="2011" name="Science">
        <title>Comparative functional genomics of the fission yeasts.</title>
        <authorList>
            <person name="Rhind N."/>
            <person name="Chen Z."/>
            <person name="Yassour M."/>
            <person name="Thompson D.A."/>
            <person name="Haas B.J."/>
            <person name="Habib N."/>
            <person name="Wapinski I."/>
            <person name="Roy S."/>
            <person name="Lin M.F."/>
            <person name="Heiman D.I."/>
            <person name="Young S.K."/>
            <person name="Furuya K."/>
            <person name="Guo Y."/>
            <person name="Pidoux A."/>
            <person name="Chen H.M."/>
            <person name="Robbertse B."/>
            <person name="Goldberg J.M."/>
            <person name="Aoki K."/>
            <person name="Bayne E.H."/>
            <person name="Berlin A.M."/>
            <person name="Desjardins C.A."/>
            <person name="Dobbs E."/>
            <person name="Dukaj L."/>
            <person name="Fan L."/>
            <person name="FitzGerald M.G."/>
            <person name="French C."/>
            <person name="Gujja S."/>
            <person name="Hansen K."/>
            <person name="Keifenheim D."/>
            <person name="Levin J.Z."/>
            <person name="Mosher R.A."/>
            <person name="Mueller C.A."/>
            <person name="Pfiffner J."/>
            <person name="Priest M."/>
            <person name="Russ C."/>
            <person name="Smialowska A."/>
            <person name="Swoboda P."/>
            <person name="Sykes S.M."/>
            <person name="Vaughn M."/>
            <person name="Vengrova S."/>
            <person name="Yoder R."/>
            <person name="Zeng Q."/>
            <person name="Allshire R."/>
            <person name="Baulcombe D."/>
            <person name="Birren B.W."/>
            <person name="Brown W."/>
            <person name="Ekwall K."/>
            <person name="Kellis M."/>
            <person name="Leatherwood J."/>
            <person name="Levin H."/>
            <person name="Margalit H."/>
            <person name="Martienssen R."/>
            <person name="Nieduszynski C.A."/>
            <person name="Spatafora J.W."/>
            <person name="Friedman N."/>
            <person name="Dalgaard J.Z."/>
            <person name="Baumann P."/>
            <person name="Niki H."/>
            <person name="Regev A."/>
            <person name="Nusbaum C."/>
        </authorList>
    </citation>
    <scope>NUCLEOTIDE SEQUENCE [LARGE SCALE GENOMIC DNA]</scope>
    <source>
        <strain evidence="3">yFS275 / FY16936</strain>
    </source>
</reference>
<dbReference type="PROSITE" id="PS51752">
    <property type="entry name" value="JACALIN_LECTIN"/>
    <property type="match status" value="1"/>
</dbReference>
<dbReference type="Proteomes" id="UP000001744">
    <property type="component" value="Unassembled WGS sequence"/>
</dbReference>
<evidence type="ECO:0000313" key="2">
    <source>
        <dbReference type="EMBL" id="EEB08261.1"/>
    </source>
</evidence>
<dbReference type="InterPro" id="IPR036404">
    <property type="entry name" value="Jacalin-like_lectin_dom_sf"/>
</dbReference>
<feature type="domain" description="Jacalin-type lectin" evidence="1">
    <location>
        <begin position="478"/>
        <end position="613"/>
    </location>
</feature>
<dbReference type="Pfam" id="PF12044">
    <property type="entry name" value="Metallopep"/>
    <property type="match status" value="1"/>
</dbReference>
<dbReference type="InterPro" id="IPR021917">
    <property type="entry name" value="Unchr_Zn-peptidase-like"/>
</dbReference>
<dbReference type="SUPFAM" id="SSF51101">
    <property type="entry name" value="Mannose-binding lectins"/>
    <property type="match status" value="1"/>
</dbReference>
<dbReference type="OMA" id="MFRNNFG"/>
<dbReference type="OrthoDB" id="74460at2759"/>